<gene>
    <name evidence="2" type="ORF">A2647_01265</name>
</gene>
<sequence length="183" mass="21497">MNEKGLLKIRGRQKKQKLLVLENLRRFPVIQVVCDKVGISRATYYRWVNESSNFAEAAEQAILEGSQVINDVAEAKLFKAIQAENPTAIIFWLKHRNKNYRVNVHAEAHIGPIERDTLSDDEKERLDKMMWIASQGCLECEKKYEKDMKKLNKKYPEKARDDQKSKELDRILEQNPLKFRNHN</sequence>
<evidence type="ECO:0000256" key="1">
    <source>
        <dbReference type="SAM" id="MobiDB-lite"/>
    </source>
</evidence>
<feature type="compositionally biased region" description="Basic and acidic residues" evidence="1">
    <location>
        <begin position="155"/>
        <end position="172"/>
    </location>
</feature>
<organism evidence="2 3">
    <name type="scientific">Candidatus Nomurabacteria bacterium RIFCSPHIGHO2_01_FULL_40_24b</name>
    <dbReference type="NCBI Taxonomy" id="1801739"/>
    <lineage>
        <taxon>Bacteria</taxon>
        <taxon>Candidatus Nomuraibacteriota</taxon>
    </lineage>
</organism>
<evidence type="ECO:0008006" key="4">
    <source>
        <dbReference type="Google" id="ProtNLM"/>
    </source>
</evidence>
<dbReference type="Gene3D" id="1.10.10.60">
    <property type="entry name" value="Homeodomain-like"/>
    <property type="match status" value="1"/>
</dbReference>
<protein>
    <recommendedName>
        <fullName evidence="4">Homeodomain phBC6A51-type domain-containing protein</fullName>
    </recommendedName>
</protein>
<comment type="caution">
    <text evidence="2">The sequence shown here is derived from an EMBL/GenBank/DDBJ whole genome shotgun (WGS) entry which is preliminary data.</text>
</comment>
<evidence type="ECO:0000313" key="3">
    <source>
        <dbReference type="Proteomes" id="UP000177370"/>
    </source>
</evidence>
<feature type="region of interest" description="Disordered" evidence="1">
    <location>
        <begin position="155"/>
        <end position="183"/>
    </location>
</feature>
<dbReference type="Proteomes" id="UP000177370">
    <property type="component" value="Unassembled WGS sequence"/>
</dbReference>
<dbReference type="AlphaFoldDB" id="A0A1F6V8K6"/>
<name>A0A1F6V8K6_9BACT</name>
<dbReference type="EMBL" id="MFTP01000009">
    <property type="protein sequence ID" value="OGI65973.1"/>
    <property type="molecule type" value="Genomic_DNA"/>
</dbReference>
<reference evidence="2 3" key="1">
    <citation type="journal article" date="2016" name="Nat. Commun.">
        <title>Thousands of microbial genomes shed light on interconnected biogeochemical processes in an aquifer system.</title>
        <authorList>
            <person name="Anantharaman K."/>
            <person name="Brown C.T."/>
            <person name="Hug L.A."/>
            <person name="Sharon I."/>
            <person name="Castelle C.J."/>
            <person name="Probst A.J."/>
            <person name="Thomas B.C."/>
            <person name="Singh A."/>
            <person name="Wilkins M.J."/>
            <person name="Karaoz U."/>
            <person name="Brodie E.L."/>
            <person name="Williams K.H."/>
            <person name="Hubbard S.S."/>
            <person name="Banfield J.F."/>
        </authorList>
    </citation>
    <scope>NUCLEOTIDE SEQUENCE [LARGE SCALE GENOMIC DNA]</scope>
</reference>
<evidence type="ECO:0000313" key="2">
    <source>
        <dbReference type="EMBL" id="OGI65973.1"/>
    </source>
</evidence>
<accession>A0A1F6V8K6</accession>
<proteinExistence type="predicted"/>